<dbReference type="PANTHER" id="PTHR10366:SF564">
    <property type="entry name" value="STEROL-4-ALPHA-CARBOXYLATE 3-DEHYDROGENASE, DECARBOXYLATING"/>
    <property type="match status" value="1"/>
</dbReference>
<keyword evidence="5" id="KW-1185">Reference proteome</keyword>
<dbReference type="STRING" id="1081102.A0A167Z0Z1"/>
<dbReference type="InterPro" id="IPR036291">
    <property type="entry name" value="NAD(P)-bd_dom_sf"/>
</dbReference>
<dbReference type="SUPFAM" id="SSF51735">
    <property type="entry name" value="NAD(P)-binding Rossmann-fold domains"/>
    <property type="match status" value="1"/>
</dbReference>
<sequence length="336" mass="36458">MSKVLLTGGSGFIAAHVLNVLLERGHSVVTTVRSAAKGEKILEAVGTSAKGKLSYVVVSDIAQEGAFDKAVQAEPPFDYVIHTASPFPDAFNDAVKDVLDPAIKGTTGILKAIKAHAPSVKRVVVTSSFAAIMRTKDVPKVYSEADWNPITWEEATTVKAMAYRGSKKFAEKAAWDFVANEKPNFDLSTICPPLVFGPVEHHLASLDRLNTSNLLIRDIIQGKHVNSDVIPPRGGPIFTDVRDLALAHVRAIEVPEAGGKRFFVVSDYYSGKRIVDAVRATHPELEDKLPKDLKEDLPADIFGFDNSRTQTVLGIKFRTLKESVNDTVTSLVELGA</sequence>
<dbReference type="OrthoDB" id="2735536at2759"/>
<dbReference type="Proteomes" id="UP000076874">
    <property type="component" value="Unassembled WGS sequence"/>
</dbReference>
<comment type="caution">
    <text evidence="4">The sequence shown here is derived from an EMBL/GenBank/DDBJ whole genome shotgun (WGS) entry which is preliminary data.</text>
</comment>
<evidence type="ECO:0000313" key="4">
    <source>
        <dbReference type="EMBL" id="OAA66943.1"/>
    </source>
</evidence>
<dbReference type="CDD" id="cd05227">
    <property type="entry name" value="AR_SDR_e"/>
    <property type="match status" value="1"/>
</dbReference>
<evidence type="ECO:0000256" key="1">
    <source>
        <dbReference type="ARBA" id="ARBA00023002"/>
    </source>
</evidence>
<name>A0A167Z0Z1_9HYPO</name>
<gene>
    <name evidence="4" type="ORF">SPI_01519</name>
</gene>
<evidence type="ECO:0000259" key="3">
    <source>
        <dbReference type="Pfam" id="PF01370"/>
    </source>
</evidence>
<dbReference type="PANTHER" id="PTHR10366">
    <property type="entry name" value="NAD DEPENDENT EPIMERASE/DEHYDRATASE"/>
    <property type="match status" value="1"/>
</dbReference>
<comment type="similarity">
    <text evidence="2">Belongs to the NAD(P)-dependent epimerase/dehydratase family. Dihydroflavonol-4-reductase subfamily.</text>
</comment>
<protein>
    <submittedName>
        <fullName evidence="4">Ketoreductase</fullName>
    </submittedName>
</protein>
<feature type="domain" description="NAD-dependent epimerase/dehydratase" evidence="3">
    <location>
        <begin position="4"/>
        <end position="260"/>
    </location>
</feature>
<dbReference type="Gene3D" id="3.40.50.720">
    <property type="entry name" value="NAD(P)-binding Rossmann-like Domain"/>
    <property type="match status" value="1"/>
</dbReference>
<organism evidence="4 5">
    <name type="scientific">Niveomyces insectorum RCEF 264</name>
    <dbReference type="NCBI Taxonomy" id="1081102"/>
    <lineage>
        <taxon>Eukaryota</taxon>
        <taxon>Fungi</taxon>
        <taxon>Dikarya</taxon>
        <taxon>Ascomycota</taxon>
        <taxon>Pezizomycotina</taxon>
        <taxon>Sordariomycetes</taxon>
        <taxon>Hypocreomycetidae</taxon>
        <taxon>Hypocreales</taxon>
        <taxon>Cordycipitaceae</taxon>
        <taxon>Niveomyces</taxon>
    </lineage>
</organism>
<dbReference type="Pfam" id="PF01370">
    <property type="entry name" value="Epimerase"/>
    <property type="match status" value="1"/>
</dbReference>
<reference evidence="4 5" key="1">
    <citation type="journal article" date="2016" name="Genome Biol. Evol.">
        <title>Divergent and convergent evolution of fungal pathogenicity.</title>
        <authorList>
            <person name="Shang Y."/>
            <person name="Xiao G."/>
            <person name="Zheng P."/>
            <person name="Cen K."/>
            <person name="Zhan S."/>
            <person name="Wang C."/>
        </authorList>
    </citation>
    <scope>NUCLEOTIDE SEQUENCE [LARGE SCALE GENOMIC DNA]</scope>
    <source>
        <strain evidence="4 5">RCEF 264</strain>
    </source>
</reference>
<accession>A0A167Z0Z1</accession>
<dbReference type="GO" id="GO:0016616">
    <property type="term" value="F:oxidoreductase activity, acting on the CH-OH group of donors, NAD or NADP as acceptor"/>
    <property type="evidence" value="ECO:0007669"/>
    <property type="project" value="TreeGrafter"/>
</dbReference>
<proteinExistence type="inferred from homology"/>
<dbReference type="EMBL" id="AZHD01000002">
    <property type="protein sequence ID" value="OAA66943.1"/>
    <property type="molecule type" value="Genomic_DNA"/>
</dbReference>
<dbReference type="FunFam" id="3.40.50.720:FF:000191">
    <property type="entry name" value="Methylglyoxal reductase (NADPH-dependent)"/>
    <property type="match status" value="1"/>
</dbReference>
<dbReference type="InterPro" id="IPR001509">
    <property type="entry name" value="Epimerase_deHydtase"/>
</dbReference>
<dbReference type="InterPro" id="IPR050425">
    <property type="entry name" value="NAD(P)_dehydrat-like"/>
</dbReference>
<evidence type="ECO:0000256" key="2">
    <source>
        <dbReference type="ARBA" id="ARBA00023445"/>
    </source>
</evidence>
<keyword evidence="1" id="KW-0560">Oxidoreductase</keyword>
<dbReference type="AlphaFoldDB" id="A0A167Z0Z1"/>
<evidence type="ECO:0000313" key="5">
    <source>
        <dbReference type="Proteomes" id="UP000076874"/>
    </source>
</evidence>